<dbReference type="PANTHER" id="PTHR43046">
    <property type="entry name" value="GDP-MANNOSE MANNOSYL HYDROLASE"/>
    <property type="match status" value="1"/>
</dbReference>
<dbReference type="EMBL" id="WPHG01000004">
    <property type="protein sequence ID" value="MVA99102.1"/>
    <property type="molecule type" value="Genomic_DNA"/>
</dbReference>
<evidence type="ECO:0000256" key="2">
    <source>
        <dbReference type="ARBA" id="ARBA00022801"/>
    </source>
</evidence>
<dbReference type="Pfam" id="PF00293">
    <property type="entry name" value="NUDIX"/>
    <property type="match status" value="1"/>
</dbReference>
<keyword evidence="5" id="KW-1185">Reference proteome</keyword>
<keyword evidence="2" id="KW-0378">Hydrolase</keyword>
<protein>
    <submittedName>
        <fullName evidence="4">NUDIX domain-containing protein</fullName>
    </submittedName>
</protein>
<dbReference type="PROSITE" id="PS51462">
    <property type="entry name" value="NUDIX"/>
    <property type="match status" value="1"/>
</dbReference>
<evidence type="ECO:0000313" key="4">
    <source>
        <dbReference type="EMBL" id="MVA99102.1"/>
    </source>
</evidence>
<name>A0A844QHZ3_9HYPH</name>
<evidence type="ECO:0000256" key="1">
    <source>
        <dbReference type="ARBA" id="ARBA00001946"/>
    </source>
</evidence>
<proteinExistence type="predicted"/>
<dbReference type="CDD" id="cd04690">
    <property type="entry name" value="NUDIX_Hydrolase"/>
    <property type="match status" value="1"/>
</dbReference>
<dbReference type="PANTHER" id="PTHR43046:SF2">
    <property type="entry name" value="8-OXO-DGTP DIPHOSPHATASE-RELATED"/>
    <property type="match status" value="1"/>
</dbReference>
<dbReference type="SUPFAM" id="SSF55811">
    <property type="entry name" value="Nudix"/>
    <property type="match status" value="1"/>
</dbReference>
<comment type="cofactor">
    <cofactor evidence="1">
        <name>Mg(2+)</name>
        <dbReference type="ChEBI" id="CHEBI:18420"/>
    </cofactor>
</comment>
<organism evidence="4 5">
    <name type="scientific">Nitratireductor arenosus</name>
    <dbReference type="NCBI Taxonomy" id="2682096"/>
    <lineage>
        <taxon>Bacteria</taxon>
        <taxon>Pseudomonadati</taxon>
        <taxon>Pseudomonadota</taxon>
        <taxon>Alphaproteobacteria</taxon>
        <taxon>Hyphomicrobiales</taxon>
        <taxon>Phyllobacteriaceae</taxon>
        <taxon>Nitratireductor</taxon>
    </lineage>
</organism>
<dbReference type="InterPro" id="IPR015797">
    <property type="entry name" value="NUDIX_hydrolase-like_dom_sf"/>
</dbReference>
<evidence type="ECO:0000313" key="5">
    <source>
        <dbReference type="Proteomes" id="UP000463224"/>
    </source>
</evidence>
<dbReference type="InterPro" id="IPR000086">
    <property type="entry name" value="NUDIX_hydrolase_dom"/>
</dbReference>
<dbReference type="Gene3D" id="3.90.79.10">
    <property type="entry name" value="Nucleoside Triphosphate Pyrophosphohydrolase"/>
    <property type="match status" value="1"/>
</dbReference>
<sequence>MEGDHRPAQGRAVGHSGKRGLGVAGLSPAATIRIAAAAIVNRQGQMLLVRKAGTEIFMQPGRKIDPGETACAALVRELREELGLETNEGALRFLGRFSAPAANEPGHAVEAALYRLHHDGPVSAQAEIAELAWYPGDLPRRARLAPLTRDHVIPAAGL</sequence>
<dbReference type="Proteomes" id="UP000463224">
    <property type="component" value="Unassembled WGS sequence"/>
</dbReference>
<dbReference type="AlphaFoldDB" id="A0A844QHZ3"/>
<feature type="domain" description="Nudix hydrolase" evidence="3">
    <location>
        <begin position="30"/>
        <end position="157"/>
    </location>
</feature>
<reference evidence="4 5" key="1">
    <citation type="submission" date="2019-12" db="EMBL/GenBank/DDBJ databases">
        <title>Nitratireductor arenosus sp. nov., Isolated from sea sand, Jeju island, South Korea.</title>
        <authorList>
            <person name="Kim W."/>
        </authorList>
    </citation>
    <scope>NUCLEOTIDE SEQUENCE [LARGE SCALE GENOMIC DNA]</scope>
    <source>
        <strain evidence="4 5">CAU 1489</strain>
    </source>
</reference>
<dbReference type="GO" id="GO:0016787">
    <property type="term" value="F:hydrolase activity"/>
    <property type="evidence" value="ECO:0007669"/>
    <property type="project" value="UniProtKB-KW"/>
</dbReference>
<accession>A0A844QHZ3</accession>
<comment type="caution">
    <text evidence="4">The sequence shown here is derived from an EMBL/GenBank/DDBJ whole genome shotgun (WGS) entry which is preliminary data.</text>
</comment>
<gene>
    <name evidence="4" type="ORF">GN330_17780</name>
</gene>
<evidence type="ECO:0000259" key="3">
    <source>
        <dbReference type="PROSITE" id="PS51462"/>
    </source>
</evidence>